<feature type="region of interest" description="Disordered" evidence="8">
    <location>
        <begin position="1"/>
        <end position="159"/>
    </location>
</feature>
<feature type="compositionally biased region" description="Basic and acidic residues" evidence="8">
    <location>
        <begin position="401"/>
        <end position="410"/>
    </location>
</feature>
<dbReference type="FunFam" id="1.20.1420.30:FF:000011">
    <property type="entry name" value="Vacuolar calcium ion transporter"/>
    <property type="match status" value="1"/>
</dbReference>
<keyword evidence="3" id="KW-0813">Transport</keyword>
<evidence type="ECO:0000313" key="11">
    <source>
        <dbReference type="EMBL" id="KAK3938925.1"/>
    </source>
</evidence>
<evidence type="ECO:0000256" key="4">
    <source>
        <dbReference type="ARBA" id="ARBA00022692"/>
    </source>
</evidence>
<feature type="compositionally biased region" description="Basic residues" evidence="8">
    <location>
        <begin position="411"/>
        <end position="425"/>
    </location>
</feature>
<feature type="transmembrane region" description="Helical" evidence="9">
    <location>
        <begin position="767"/>
        <end position="788"/>
    </location>
</feature>
<dbReference type="InterPro" id="IPR004837">
    <property type="entry name" value="NaCa_Exmemb"/>
</dbReference>
<dbReference type="PANTHER" id="PTHR31503">
    <property type="entry name" value="VACUOLAR CALCIUM ION TRANSPORTER"/>
    <property type="match status" value="1"/>
</dbReference>
<feature type="compositionally biased region" description="Polar residues" evidence="8">
    <location>
        <begin position="35"/>
        <end position="45"/>
    </location>
</feature>
<feature type="transmembrane region" description="Helical" evidence="9">
    <location>
        <begin position="266"/>
        <end position="289"/>
    </location>
</feature>
<dbReference type="GO" id="GO:0006874">
    <property type="term" value="P:intracellular calcium ion homeostasis"/>
    <property type="evidence" value="ECO:0007669"/>
    <property type="project" value="TreeGrafter"/>
</dbReference>
<dbReference type="GO" id="GO:0000329">
    <property type="term" value="C:fungal-type vacuole membrane"/>
    <property type="evidence" value="ECO:0007669"/>
    <property type="project" value="TreeGrafter"/>
</dbReference>
<name>A0AAN6N505_9PEZI</name>
<comment type="caution">
    <text evidence="11">The sequence shown here is derived from an EMBL/GenBank/DDBJ whole genome shotgun (WGS) entry which is preliminary data.</text>
</comment>
<keyword evidence="6" id="KW-0406">Ion transport</keyword>
<gene>
    <name evidence="11" type="ORF">QBC46DRAFT_343077</name>
</gene>
<dbReference type="InterPro" id="IPR044880">
    <property type="entry name" value="NCX_ion-bd_dom_sf"/>
</dbReference>
<dbReference type="AlphaFoldDB" id="A0AAN6N505"/>
<feature type="transmembrane region" description="Helical" evidence="9">
    <location>
        <begin position="734"/>
        <end position="761"/>
    </location>
</feature>
<organism evidence="11 12">
    <name type="scientific">Diplogelasinospora grovesii</name>
    <dbReference type="NCBI Taxonomy" id="303347"/>
    <lineage>
        <taxon>Eukaryota</taxon>
        <taxon>Fungi</taxon>
        <taxon>Dikarya</taxon>
        <taxon>Ascomycota</taxon>
        <taxon>Pezizomycotina</taxon>
        <taxon>Sordariomycetes</taxon>
        <taxon>Sordariomycetidae</taxon>
        <taxon>Sordariales</taxon>
        <taxon>Diplogelasinosporaceae</taxon>
        <taxon>Diplogelasinospora</taxon>
    </lineage>
</organism>
<evidence type="ECO:0000256" key="9">
    <source>
        <dbReference type="SAM" id="Phobius"/>
    </source>
</evidence>
<feature type="compositionally biased region" description="Basic residues" evidence="8">
    <location>
        <begin position="494"/>
        <end position="514"/>
    </location>
</feature>
<reference evidence="12" key="1">
    <citation type="journal article" date="2023" name="Mol. Phylogenet. Evol.">
        <title>Genome-scale phylogeny and comparative genomics of the fungal order Sordariales.</title>
        <authorList>
            <person name="Hensen N."/>
            <person name="Bonometti L."/>
            <person name="Westerberg I."/>
            <person name="Brannstrom I.O."/>
            <person name="Guillou S."/>
            <person name="Cros-Aarteil S."/>
            <person name="Calhoun S."/>
            <person name="Haridas S."/>
            <person name="Kuo A."/>
            <person name="Mondo S."/>
            <person name="Pangilinan J."/>
            <person name="Riley R."/>
            <person name="LaButti K."/>
            <person name="Andreopoulos B."/>
            <person name="Lipzen A."/>
            <person name="Chen C."/>
            <person name="Yan M."/>
            <person name="Daum C."/>
            <person name="Ng V."/>
            <person name="Clum A."/>
            <person name="Steindorff A."/>
            <person name="Ohm R.A."/>
            <person name="Martin F."/>
            <person name="Silar P."/>
            <person name="Natvig D.O."/>
            <person name="Lalanne C."/>
            <person name="Gautier V."/>
            <person name="Ament-Velasquez S.L."/>
            <person name="Kruys A."/>
            <person name="Hutchinson M.I."/>
            <person name="Powell A.J."/>
            <person name="Barry K."/>
            <person name="Miller A.N."/>
            <person name="Grigoriev I.V."/>
            <person name="Debuchy R."/>
            <person name="Gladieux P."/>
            <person name="Hiltunen Thoren M."/>
            <person name="Johannesson H."/>
        </authorList>
    </citation>
    <scope>NUCLEOTIDE SEQUENCE [LARGE SCALE GENOMIC DNA]</scope>
    <source>
        <strain evidence="12">CBS 340.73</strain>
    </source>
</reference>
<feature type="transmembrane region" description="Helical" evidence="9">
    <location>
        <begin position="795"/>
        <end position="815"/>
    </location>
</feature>
<feature type="domain" description="Sodium/calcium exchanger membrane region" evidence="10">
    <location>
        <begin position="670"/>
        <end position="813"/>
    </location>
</feature>
<comment type="subcellular location">
    <subcellularLocation>
        <location evidence="1">Endomembrane system</location>
        <topology evidence="1">Multi-pass membrane protein</topology>
    </subcellularLocation>
</comment>
<proteinExistence type="inferred from homology"/>
<evidence type="ECO:0000313" key="12">
    <source>
        <dbReference type="Proteomes" id="UP001303473"/>
    </source>
</evidence>
<evidence type="ECO:0000256" key="6">
    <source>
        <dbReference type="ARBA" id="ARBA00023065"/>
    </source>
</evidence>
<evidence type="ECO:0000259" key="10">
    <source>
        <dbReference type="Pfam" id="PF01699"/>
    </source>
</evidence>
<feature type="transmembrane region" description="Helical" evidence="9">
    <location>
        <begin position="704"/>
        <end position="727"/>
    </location>
</feature>
<evidence type="ECO:0000256" key="2">
    <source>
        <dbReference type="ARBA" id="ARBA00008170"/>
    </source>
</evidence>
<feature type="compositionally biased region" description="Polar residues" evidence="8">
    <location>
        <begin position="442"/>
        <end position="452"/>
    </location>
</feature>
<sequence>MKETSPNLSYTDRIRSWARTKAHGGTHRSSRRSDPSNLLPISNPRTTSSTQSNQSTVVATATNASSSSTNALPNFSGPGGSGAVQDSSAVHPSGFGTAKSSGPNGKDTGEGGSPPSDTSPQAAEQGPVLDGGAGGGSSSSSSSSNNSSGSSQEQQENKKQNIVVRFLKTTRMILFHSKLNLLLIFVPIGIIVAEMPGTTPAVIFAMNAIAIIPLAGLLSFATETVARRLGDSLGALLNVTFGNAVELIIFMYVTTFNKIRIVQASLLGSILANLLLILGMSFLLGGLRFREQIYNSTVTQMSACLLSLSVISLVLPTAFHASFNNTKLADIQSLKISRGTSVILLLVYIIYLMFQLKSHAYMYKSTPQHIIDEESTPGPVAGWLDSSSSDSSSPSDSDSDTSSHSRETVSKRMRRVMRGGRRRKSSVISVDTSEGTGPGHTRTPSFGTSTDVSPLHDEPPASEESSARPRLFPRLSATGLPGDEEAIEDEKPSRRYGRRRGRKHTKKQRKHKHKALSEENVVVGQQQTINEDAEVPTKVVPMPGEPRRVDFALANTVSREEGMTETLPGGARRPLTIRGMSLRPVAKSLAPTVFTQTPGAEAVMPPVPSGPVPRIRYGIRRTNSLPDRLNQYYRPPGAMMPPQVPMAAVTSGHLARAVDHHEDDLSRTSAVLLLVISTGLVALCAEFMVDSINGLVQTSSVGEIFIGLIILPIVGNAAEHVTAITVAMKNKMDLAIGVAVGSSIQIALFITPLVVIIGWAINRDMTLYFTLFETVCLFVSAFIVNFLVLDGRSNYLEGALLLATYIIISVVAFFYPSEADMSTHVG</sequence>
<dbReference type="GO" id="GO:0012505">
    <property type="term" value="C:endomembrane system"/>
    <property type="evidence" value="ECO:0007669"/>
    <property type="project" value="UniProtKB-SubCell"/>
</dbReference>
<dbReference type="Pfam" id="PF01699">
    <property type="entry name" value="Na_Ca_ex"/>
    <property type="match status" value="2"/>
</dbReference>
<evidence type="ECO:0000256" key="8">
    <source>
        <dbReference type="SAM" id="MobiDB-lite"/>
    </source>
</evidence>
<feature type="compositionally biased region" description="Low complexity" evidence="8">
    <location>
        <begin position="46"/>
        <end position="71"/>
    </location>
</feature>
<feature type="compositionally biased region" description="Low complexity" evidence="8">
    <location>
        <begin position="138"/>
        <end position="151"/>
    </location>
</feature>
<dbReference type="PANTHER" id="PTHR31503:SF18">
    <property type="entry name" value="CA(2+)_H(+) EXCHANGER, PUTATIVE (EUROFUNG)-RELATED"/>
    <property type="match status" value="1"/>
</dbReference>
<feature type="transmembrane region" description="Helical" evidence="9">
    <location>
        <begin position="301"/>
        <end position="323"/>
    </location>
</feature>
<keyword evidence="4 9" id="KW-0812">Transmembrane</keyword>
<feature type="transmembrane region" description="Helical" evidence="9">
    <location>
        <begin position="199"/>
        <end position="221"/>
    </location>
</feature>
<accession>A0AAN6N505</accession>
<keyword evidence="5 9" id="KW-1133">Transmembrane helix</keyword>
<evidence type="ECO:0000256" key="7">
    <source>
        <dbReference type="ARBA" id="ARBA00023136"/>
    </source>
</evidence>
<dbReference type="Proteomes" id="UP001303473">
    <property type="component" value="Unassembled WGS sequence"/>
</dbReference>
<dbReference type="Gene3D" id="1.20.1420.30">
    <property type="entry name" value="NCX, central ion-binding region"/>
    <property type="match status" value="2"/>
</dbReference>
<keyword evidence="7 9" id="KW-0472">Membrane</keyword>
<comment type="similarity">
    <text evidence="2">Belongs to the Ca(2+):cation antiporter (CaCA) (TC 2.A.19) family.</text>
</comment>
<feature type="domain" description="Sodium/calcium exchanger membrane region" evidence="10">
    <location>
        <begin position="201"/>
        <end position="356"/>
    </location>
</feature>
<protein>
    <submittedName>
        <fullName evidence="11">Vacuolar calcium ion transporter</fullName>
    </submittedName>
</protein>
<feature type="transmembrane region" description="Helical" evidence="9">
    <location>
        <begin position="335"/>
        <end position="354"/>
    </location>
</feature>
<keyword evidence="12" id="KW-1185">Reference proteome</keyword>
<feature type="compositionally biased region" description="Basic residues" evidence="8">
    <location>
        <begin position="16"/>
        <end position="30"/>
    </location>
</feature>
<dbReference type="FunFam" id="1.20.1420.30:FF:000016">
    <property type="entry name" value="Membrane bound cation transporter"/>
    <property type="match status" value="1"/>
</dbReference>
<feature type="compositionally biased region" description="Polar residues" evidence="8">
    <location>
        <begin position="1"/>
        <end position="10"/>
    </location>
</feature>
<dbReference type="EMBL" id="MU853820">
    <property type="protein sequence ID" value="KAK3938925.1"/>
    <property type="molecule type" value="Genomic_DNA"/>
</dbReference>
<feature type="transmembrane region" description="Helical" evidence="9">
    <location>
        <begin position="233"/>
        <end position="254"/>
    </location>
</feature>
<feature type="transmembrane region" description="Helical" evidence="9">
    <location>
        <begin position="670"/>
        <end position="689"/>
    </location>
</feature>
<dbReference type="GO" id="GO:0015369">
    <property type="term" value="F:calcium:proton antiporter activity"/>
    <property type="evidence" value="ECO:0007669"/>
    <property type="project" value="TreeGrafter"/>
</dbReference>
<dbReference type="InterPro" id="IPR004713">
    <property type="entry name" value="CaH_exchang"/>
</dbReference>
<evidence type="ECO:0000256" key="3">
    <source>
        <dbReference type="ARBA" id="ARBA00022448"/>
    </source>
</evidence>
<feature type="transmembrane region" description="Helical" evidence="9">
    <location>
        <begin position="173"/>
        <end position="193"/>
    </location>
</feature>
<evidence type="ECO:0000256" key="1">
    <source>
        <dbReference type="ARBA" id="ARBA00004127"/>
    </source>
</evidence>
<feature type="region of interest" description="Disordered" evidence="8">
    <location>
        <begin position="374"/>
        <end position="516"/>
    </location>
</feature>
<feature type="compositionally biased region" description="Low complexity" evidence="8">
    <location>
        <begin position="385"/>
        <end position="400"/>
    </location>
</feature>
<evidence type="ECO:0000256" key="5">
    <source>
        <dbReference type="ARBA" id="ARBA00022989"/>
    </source>
</evidence>